<name>A0A9W6I837_9ACTN</name>
<dbReference type="Proteomes" id="UP001143474">
    <property type="component" value="Unassembled WGS sequence"/>
</dbReference>
<reference evidence="2" key="1">
    <citation type="journal article" date="2014" name="Int. J. Syst. Evol. Microbiol.">
        <title>Complete genome sequence of Corynebacterium casei LMG S-19264T (=DSM 44701T), isolated from a smear-ripened cheese.</title>
        <authorList>
            <consortium name="US DOE Joint Genome Institute (JGI-PGF)"/>
            <person name="Walter F."/>
            <person name="Albersmeier A."/>
            <person name="Kalinowski J."/>
            <person name="Ruckert C."/>
        </authorList>
    </citation>
    <scope>NUCLEOTIDE SEQUENCE</scope>
    <source>
        <strain evidence="2">VKM Ac-2007</strain>
    </source>
</reference>
<proteinExistence type="predicted"/>
<reference evidence="2" key="2">
    <citation type="submission" date="2023-01" db="EMBL/GenBank/DDBJ databases">
        <authorList>
            <person name="Sun Q."/>
            <person name="Evtushenko L."/>
        </authorList>
    </citation>
    <scope>NUCLEOTIDE SEQUENCE</scope>
    <source>
        <strain evidence="2">VKM Ac-2007</strain>
    </source>
</reference>
<evidence type="ECO:0000313" key="2">
    <source>
        <dbReference type="EMBL" id="GLK12953.1"/>
    </source>
</evidence>
<evidence type="ECO:0000256" key="1">
    <source>
        <dbReference type="SAM" id="MobiDB-lite"/>
    </source>
</evidence>
<organism evidence="2 3">
    <name type="scientific">Streptosporangium carneum</name>
    <dbReference type="NCBI Taxonomy" id="47481"/>
    <lineage>
        <taxon>Bacteria</taxon>
        <taxon>Bacillati</taxon>
        <taxon>Actinomycetota</taxon>
        <taxon>Actinomycetes</taxon>
        <taxon>Streptosporangiales</taxon>
        <taxon>Streptosporangiaceae</taxon>
        <taxon>Streptosporangium</taxon>
    </lineage>
</organism>
<sequence>MSAGGRDEIRELMARHNPVLPHEVREKMGGARQEEVLRRILRGGPPRRPRARRPALAVAVLGAAVAVTVSQQVPQGARPRPPAEAAPAAPAGPASPRITEDLARITRISSTEPLRDPPRPMASFPQAAPALLELAALAASRPRPVTGPWSYVVTEEWLLAASVAQDGTTSRIVPWVVRRWTPASGGGTYLRTRTAGRPFGGGGWAGVSTGAPTGGELVLPTRDRAAGSVADLQPRAASLSRSTSELRGQLLDSEPQTAMTRTRRLVRAVENLHSYDVVEPALSAALWRVLAPQDDLRSLGRIRDRGGRQGQAFGFEDGPLLGVFVVSSTTGGLLATELIRLTGAGGPRDSRPVVEEYRTYVTGRWVDGVERTS</sequence>
<gene>
    <name evidence="2" type="ORF">GCM10017600_63630</name>
</gene>
<feature type="region of interest" description="Disordered" evidence="1">
    <location>
        <begin position="72"/>
        <end position="100"/>
    </location>
</feature>
<evidence type="ECO:0000313" key="3">
    <source>
        <dbReference type="Proteomes" id="UP001143474"/>
    </source>
</evidence>
<keyword evidence="3" id="KW-1185">Reference proteome</keyword>
<dbReference type="RefSeq" id="WP_271221256.1">
    <property type="nucleotide sequence ID" value="NZ_BAAAVD010000012.1"/>
</dbReference>
<accession>A0A9W6I837</accession>
<comment type="caution">
    <text evidence="2">The sequence shown here is derived from an EMBL/GenBank/DDBJ whole genome shotgun (WGS) entry which is preliminary data.</text>
</comment>
<dbReference type="EMBL" id="BSEV01000019">
    <property type="protein sequence ID" value="GLK12953.1"/>
    <property type="molecule type" value="Genomic_DNA"/>
</dbReference>
<protein>
    <submittedName>
        <fullName evidence="2">Uncharacterized protein</fullName>
    </submittedName>
</protein>
<dbReference type="AlphaFoldDB" id="A0A9W6I837"/>
<feature type="compositionally biased region" description="Low complexity" evidence="1">
    <location>
        <begin position="85"/>
        <end position="97"/>
    </location>
</feature>